<dbReference type="EMBL" id="CAJVPU010010041">
    <property type="protein sequence ID" value="CAG8601420.1"/>
    <property type="molecule type" value="Genomic_DNA"/>
</dbReference>
<accession>A0ACA9MNH4</accession>
<evidence type="ECO:0000313" key="2">
    <source>
        <dbReference type="Proteomes" id="UP000789702"/>
    </source>
</evidence>
<reference evidence="1" key="1">
    <citation type="submission" date="2021-06" db="EMBL/GenBank/DDBJ databases">
        <authorList>
            <person name="Kallberg Y."/>
            <person name="Tangrot J."/>
            <person name="Rosling A."/>
        </authorList>
    </citation>
    <scope>NUCLEOTIDE SEQUENCE</scope>
    <source>
        <strain evidence="1">IL203A</strain>
    </source>
</reference>
<gene>
    <name evidence="1" type="ORF">DHETER_LOCUS7265</name>
</gene>
<name>A0ACA9MNH4_9GLOM</name>
<comment type="caution">
    <text evidence="1">The sequence shown here is derived from an EMBL/GenBank/DDBJ whole genome shotgun (WGS) entry which is preliminary data.</text>
</comment>
<organism evidence="1 2">
    <name type="scientific">Dentiscutata heterogama</name>
    <dbReference type="NCBI Taxonomy" id="1316150"/>
    <lineage>
        <taxon>Eukaryota</taxon>
        <taxon>Fungi</taxon>
        <taxon>Fungi incertae sedis</taxon>
        <taxon>Mucoromycota</taxon>
        <taxon>Glomeromycotina</taxon>
        <taxon>Glomeromycetes</taxon>
        <taxon>Diversisporales</taxon>
        <taxon>Gigasporaceae</taxon>
        <taxon>Dentiscutata</taxon>
    </lineage>
</organism>
<keyword evidence="2" id="KW-1185">Reference proteome</keyword>
<protein>
    <submittedName>
        <fullName evidence="1">15020_t:CDS:1</fullName>
    </submittedName>
</protein>
<sequence>LQIKNLRITKLLVQDNMTLRYELEQWKDAIKAYDEADFDRALDCFKTIEDNAKVHFNIGLIYATLGEHEEACRFFKKSVKLDQHFAVGYLKKVGICYLNLDQTEQGLSDLSLAAKEKQTEGHDVIDEAIQIQGQVLVSRFFSVPIGVLFRPPERKLYDVHVPLPHPSLTKRPEEGTENKPSYD</sequence>
<evidence type="ECO:0000313" key="1">
    <source>
        <dbReference type="EMBL" id="CAG8601420.1"/>
    </source>
</evidence>
<proteinExistence type="predicted"/>
<feature type="non-terminal residue" evidence="1">
    <location>
        <position position="1"/>
    </location>
</feature>
<dbReference type="Proteomes" id="UP000789702">
    <property type="component" value="Unassembled WGS sequence"/>
</dbReference>